<sequence length="114" mass="13441">MAHIINILIGFLFLSTFFGLENYHISIIISILIYIIINPGKFNFLKVFYKLGINIPKALYETMMLPILKKELIESEKYTDDFQMLIKILTITLTPKTIVFDHDNNFLYIHKLDR</sequence>
<keyword evidence="1" id="KW-0472">Membrane</keyword>
<dbReference type="AlphaFoldDB" id="A0A841GHM7"/>
<protein>
    <submittedName>
        <fullName evidence="2">Multicomponent Na+:H+ antiporter subunit E</fullName>
    </submittedName>
</protein>
<feature type="transmembrane region" description="Helical" evidence="1">
    <location>
        <begin position="7"/>
        <end position="37"/>
    </location>
</feature>
<evidence type="ECO:0000313" key="3">
    <source>
        <dbReference type="Proteomes" id="UP000555828"/>
    </source>
</evidence>
<gene>
    <name evidence="2" type="ORF">HNP65_001595</name>
</gene>
<dbReference type="EMBL" id="JACHEX010000004">
    <property type="protein sequence ID" value="MBB6063132.1"/>
    <property type="molecule type" value="Genomic_DNA"/>
</dbReference>
<keyword evidence="3" id="KW-1185">Reference proteome</keyword>
<keyword evidence="1" id="KW-1133">Transmembrane helix</keyword>
<reference evidence="2 3" key="1">
    <citation type="submission" date="2020-08" db="EMBL/GenBank/DDBJ databases">
        <title>Genomic Encyclopedia of Type Strains, Phase IV (KMG-IV): sequencing the most valuable type-strain genomes for metagenomic binning, comparative biology and taxonomic classification.</title>
        <authorList>
            <person name="Goeker M."/>
        </authorList>
    </citation>
    <scope>NUCLEOTIDE SEQUENCE [LARGE SCALE GENOMIC DNA]</scope>
    <source>
        <strain evidence="2 3">DSM 13481</strain>
    </source>
</reference>
<accession>A0A841GHM7</accession>
<dbReference type="Proteomes" id="UP000555828">
    <property type="component" value="Unassembled WGS sequence"/>
</dbReference>
<evidence type="ECO:0000313" key="2">
    <source>
        <dbReference type="EMBL" id="MBB6063132.1"/>
    </source>
</evidence>
<name>A0A841GHM7_9BACT</name>
<keyword evidence="1" id="KW-0812">Transmembrane</keyword>
<organism evidence="2 3">
    <name type="scientific">Thermosipho japonicus</name>
    <dbReference type="NCBI Taxonomy" id="90323"/>
    <lineage>
        <taxon>Bacteria</taxon>
        <taxon>Thermotogati</taxon>
        <taxon>Thermotogota</taxon>
        <taxon>Thermotogae</taxon>
        <taxon>Thermotogales</taxon>
        <taxon>Fervidobacteriaceae</taxon>
        <taxon>Thermosipho</taxon>
    </lineage>
</organism>
<evidence type="ECO:0000256" key="1">
    <source>
        <dbReference type="SAM" id="Phobius"/>
    </source>
</evidence>
<proteinExistence type="predicted"/>
<dbReference type="RefSeq" id="WP_184619725.1">
    <property type="nucleotide sequence ID" value="NZ_JACHEX010000004.1"/>
</dbReference>
<comment type="caution">
    <text evidence="2">The sequence shown here is derived from an EMBL/GenBank/DDBJ whole genome shotgun (WGS) entry which is preliminary data.</text>
</comment>